<evidence type="ECO:0000313" key="2">
    <source>
        <dbReference type="EMBL" id="SDB75194.1"/>
    </source>
</evidence>
<proteinExistence type="predicted"/>
<organism evidence="2 3">
    <name type="scientific">Bacteroides ovatus</name>
    <dbReference type="NCBI Taxonomy" id="28116"/>
    <lineage>
        <taxon>Bacteria</taxon>
        <taxon>Pseudomonadati</taxon>
        <taxon>Bacteroidota</taxon>
        <taxon>Bacteroidia</taxon>
        <taxon>Bacteroidales</taxon>
        <taxon>Bacteroidaceae</taxon>
        <taxon>Bacteroides</taxon>
    </lineage>
</organism>
<sequence length="881" mass="99058">MKSILLLIAVCIGSIWTLEAKEHPCMYASASDKASIQHKVANEAWAKEAFQKIRERVEKYADRHVTDPRWIISRLAMYWKDGERYTQCYLKKQNWDRGEGNAPVPTVRMPGMRTWNKYYNVPLEDRQPYNESGDMLGLNKQNPSEPPVLVPYKESGHMVRGNNVEILTLAEQAAFIYWVTEEEKFARFAADIFNTWLVGTYYMNPILDPEKSTGGPGGWEPGGICGYYDYEQIHDDLALHAAVAYDFLYDYLKVNPHAHLKEIGKDTKEVAGKVFKRFIDIGFMRGGKSGNWNVNGWNMLLRPILVLDGNDAYADGKGKEFYLHYLTKESTKYHDAIPDMVKTYDPVTGLWPESPGYSFGTIQMLLDWAILLKRSGVDIIADNPILQKAAMAVFPWMDEAANMVVFGDSRGGSASFLTFENLLTYYTQTANQKGVESTAVALNKGLQLGKYSRSNADWTGICTYTSTIPAITVENNERTSYSPHHRFITMKNWNAPFKMMAALYGGTNGYHLTPNGLALQFYGYGYALAPDAAAYESYWSKDHVYHQSPTGANTILPGYSEGKMVIEAMEPIVETGQFVNDKALTPFLNFADVSAAEKRRTVALVRTSDSSGYYIDIFRSDLNDNDYLFHNVGTALEVTDVRGRILPFSSQDKIERTCHAGYEWFTNIRKTEYDRSFIASWMMPENITARLWMTGGEGRQIYQVDAPATTLNKGLTPGNVSMPPSVTPTLIVRQEANNAKEHPFVSVYEAYKGDNPQIRQITAIPVGGNCVGVKVVAENKREDYVFSAIDSQVYSPVSRMSFSGTFGLISESGGKIQSMYLGKGRLLQKGNYSLEAEQNVYATIYRVGGDWFYSATGPVKIKIGKTEKILDEGYNKLLNIK</sequence>
<dbReference type="RefSeq" id="WP_074556365.1">
    <property type="nucleotide sequence ID" value="NZ_FMYE01000001.1"/>
</dbReference>
<reference evidence="2 3" key="1">
    <citation type="submission" date="2016-10" db="EMBL/GenBank/DDBJ databases">
        <authorList>
            <person name="de Groot N.N."/>
        </authorList>
    </citation>
    <scope>NUCLEOTIDE SEQUENCE [LARGE SCALE GENOMIC DNA]</scope>
    <source>
        <strain evidence="2 3">NLAE-zl-C500</strain>
    </source>
</reference>
<dbReference type="AlphaFoldDB" id="A0A1G6FZL6"/>
<dbReference type="Proteomes" id="UP000183670">
    <property type="component" value="Unassembled WGS sequence"/>
</dbReference>
<dbReference type="InterPro" id="IPR008929">
    <property type="entry name" value="Chondroitin_lyas"/>
</dbReference>
<dbReference type="Gene3D" id="1.50.10.100">
    <property type="entry name" value="Chondroitin AC/alginate lyase"/>
    <property type="match status" value="1"/>
</dbReference>
<evidence type="ECO:0000259" key="1">
    <source>
        <dbReference type="Pfam" id="PF26374"/>
    </source>
</evidence>
<evidence type="ECO:0000313" key="3">
    <source>
        <dbReference type="Proteomes" id="UP000183670"/>
    </source>
</evidence>
<name>A0A1G6FZL6_BACOV</name>
<dbReference type="Gene3D" id="2.70.98.70">
    <property type="match status" value="1"/>
</dbReference>
<dbReference type="Pfam" id="PF26374">
    <property type="entry name" value="Ulvan_lyaseC"/>
    <property type="match status" value="1"/>
</dbReference>
<dbReference type="EMBL" id="FMYE01000001">
    <property type="protein sequence ID" value="SDB75194.1"/>
    <property type="molecule type" value="Genomic_DNA"/>
</dbReference>
<dbReference type="InterPro" id="IPR058848">
    <property type="entry name" value="Ulvan_lyase_C"/>
</dbReference>
<gene>
    <name evidence="2" type="ORF">SAMN05192581_100182</name>
</gene>
<protein>
    <recommendedName>
        <fullName evidence="1">Endo-acting ulvan lyase C-terminal domain-containing protein</fullName>
    </recommendedName>
</protein>
<accession>A0A1G6FZL6</accession>
<dbReference type="SUPFAM" id="SSF48230">
    <property type="entry name" value="Chondroitin AC/alginate lyase"/>
    <property type="match status" value="1"/>
</dbReference>
<feature type="domain" description="Endo-acting ulvan lyase C-terminal" evidence="1">
    <location>
        <begin position="759"/>
        <end position="839"/>
    </location>
</feature>